<feature type="transmembrane region" description="Helical" evidence="1">
    <location>
        <begin position="59"/>
        <end position="84"/>
    </location>
</feature>
<keyword evidence="3" id="KW-1185">Reference proteome</keyword>
<dbReference type="RefSeq" id="WP_136256813.1">
    <property type="nucleotide sequence ID" value="NZ_MWIO01000003.1"/>
</dbReference>
<protein>
    <submittedName>
        <fullName evidence="2">Paraquat-inducible membrane protein A</fullName>
    </submittedName>
</protein>
<feature type="transmembrane region" description="Helical" evidence="1">
    <location>
        <begin position="185"/>
        <end position="201"/>
    </location>
</feature>
<feature type="transmembrane region" description="Helical" evidence="1">
    <location>
        <begin position="153"/>
        <end position="173"/>
    </location>
</feature>
<dbReference type="Proteomes" id="UP000306317">
    <property type="component" value="Unassembled WGS sequence"/>
</dbReference>
<dbReference type="EMBL" id="MWIO01000003">
    <property type="protein sequence ID" value="THD10010.1"/>
    <property type="molecule type" value="Genomic_DNA"/>
</dbReference>
<keyword evidence="1" id="KW-0472">Membrane</keyword>
<gene>
    <name evidence="2" type="ORF">B1991_00860</name>
</gene>
<sequence>MATAARNTDCLHAHSSDALLICEHCDTVYRRRPLARGEVARCVRCGAELDRHRALSANALLALILTAMIVFVQANIWPIFTLGLNGQFSATTLWGMIVTMWEQGAQVVAVLAAATLFFFPMTKMLVMGWLLWFARLGRRAPGFAPLMVALHRVGPWTMSEVFVLGALVAIVKAHTYFEVVADPGIYAYGALTLLITIFAGVDMRQLWEQTPEPKA</sequence>
<accession>A0A4S3KMN7</accession>
<feature type="transmembrane region" description="Helical" evidence="1">
    <location>
        <begin position="104"/>
        <end position="132"/>
    </location>
</feature>
<evidence type="ECO:0000313" key="3">
    <source>
        <dbReference type="Proteomes" id="UP000306317"/>
    </source>
</evidence>
<dbReference type="OrthoDB" id="9807787at2"/>
<comment type="caution">
    <text evidence="2">The sequence shown here is derived from an EMBL/GenBank/DDBJ whole genome shotgun (WGS) entry which is preliminary data.</text>
</comment>
<reference evidence="2 3" key="1">
    <citation type="submission" date="2017-02" db="EMBL/GenBank/DDBJ databases">
        <title>Whole genome sequencing of Rhodanobacter lindaniclasticus DSM 17932.</title>
        <authorList>
            <person name="Kumar S."/>
            <person name="Patil P."/>
            <person name="Patil P.B."/>
        </authorList>
    </citation>
    <scope>NUCLEOTIDE SEQUENCE [LARGE SCALE GENOMIC DNA]</scope>
    <source>
        <strain evidence="2 3">DSM 17932</strain>
    </source>
</reference>
<name>A0A4S3KMN7_9GAMM</name>
<evidence type="ECO:0000313" key="2">
    <source>
        <dbReference type="EMBL" id="THD10010.1"/>
    </source>
</evidence>
<dbReference type="Pfam" id="PF04403">
    <property type="entry name" value="PqiA"/>
    <property type="match status" value="1"/>
</dbReference>
<keyword evidence="1" id="KW-0812">Transmembrane</keyword>
<evidence type="ECO:0000256" key="1">
    <source>
        <dbReference type="SAM" id="Phobius"/>
    </source>
</evidence>
<organism evidence="2 3">
    <name type="scientific">Rhodanobacter lindaniclasticus</name>
    <dbReference type="NCBI Taxonomy" id="75310"/>
    <lineage>
        <taxon>Bacteria</taxon>
        <taxon>Pseudomonadati</taxon>
        <taxon>Pseudomonadota</taxon>
        <taxon>Gammaproteobacteria</taxon>
        <taxon>Lysobacterales</taxon>
        <taxon>Rhodanobacteraceae</taxon>
        <taxon>Rhodanobacter</taxon>
    </lineage>
</organism>
<dbReference type="InterPro" id="IPR007498">
    <property type="entry name" value="PqiA-like"/>
</dbReference>
<keyword evidence="1" id="KW-1133">Transmembrane helix</keyword>
<dbReference type="AlphaFoldDB" id="A0A4S3KMN7"/>
<proteinExistence type="predicted"/>